<reference evidence="1" key="1">
    <citation type="submission" date="2021-06" db="EMBL/GenBank/DDBJ databases">
        <authorList>
            <person name="Kallberg Y."/>
            <person name="Tangrot J."/>
            <person name="Rosling A."/>
        </authorList>
    </citation>
    <scope>NUCLEOTIDE SEQUENCE</scope>
    <source>
        <strain evidence="1">FL130A</strain>
    </source>
</reference>
<accession>A0A9N8V2E7</accession>
<keyword evidence="2" id="KW-1185">Reference proteome</keyword>
<sequence>MSIKSDGNTFSLLNKTGVSNDFSPSLTATTAYSAKELFNIDIDNNSNRRESVDTDHGGNSEVLARRLRSQFESISALVKDVHEKLNKDPLEIKSVQDTLDEISRNVEKFINIQKLTRNLEFADDMDEIGK</sequence>
<name>A0A9N8V2E7_9GLOM</name>
<dbReference type="OrthoDB" id="65716at2759"/>
<proteinExistence type="predicted"/>
<protein>
    <submittedName>
        <fullName evidence="1">2165_t:CDS:1</fullName>
    </submittedName>
</protein>
<evidence type="ECO:0000313" key="2">
    <source>
        <dbReference type="Proteomes" id="UP000789508"/>
    </source>
</evidence>
<dbReference type="EMBL" id="CAJVPS010000015">
    <property type="protein sequence ID" value="CAG8440849.1"/>
    <property type="molecule type" value="Genomic_DNA"/>
</dbReference>
<gene>
    <name evidence="1" type="ORF">ALEPTO_LOCUS297</name>
</gene>
<dbReference type="Proteomes" id="UP000789508">
    <property type="component" value="Unassembled WGS sequence"/>
</dbReference>
<evidence type="ECO:0000313" key="1">
    <source>
        <dbReference type="EMBL" id="CAG8440849.1"/>
    </source>
</evidence>
<dbReference type="AlphaFoldDB" id="A0A9N8V2E7"/>
<organism evidence="1 2">
    <name type="scientific">Ambispora leptoticha</name>
    <dbReference type="NCBI Taxonomy" id="144679"/>
    <lineage>
        <taxon>Eukaryota</taxon>
        <taxon>Fungi</taxon>
        <taxon>Fungi incertae sedis</taxon>
        <taxon>Mucoromycota</taxon>
        <taxon>Glomeromycotina</taxon>
        <taxon>Glomeromycetes</taxon>
        <taxon>Archaeosporales</taxon>
        <taxon>Ambisporaceae</taxon>
        <taxon>Ambispora</taxon>
    </lineage>
</organism>
<comment type="caution">
    <text evidence="1">The sequence shown here is derived from an EMBL/GenBank/DDBJ whole genome shotgun (WGS) entry which is preliminary data.</text>
</comment>